<keyword evidence="3" id="KW-1185">Reference proteome</keyword>
<evidence type="ECO:0000256" key="1">
    <source>
        <dbReference type="SAM" id="SignalP"/>
    </source>
</evidence>
<feature type="chain" id="PRO_5047379303" description="DUF5329 domain-containing protein" evidence="1">
    <location>
        <begin position="26"/>
        <end position="126"/>
    </location>
</feature>
<dbReference type="InterPro" id="IPR035242">
    <property type="entry name" value="DUF5329"/>
</dbReference>
<reference evidence="2 3" key="1">
    <citation type="submission" date="2024-06" db="EMBL/GenBank/DDBJ databases">
        <title>Sorghum-associated microbial communities from plants grown in Nebraska, USA.</title>
        <authorList>
            <person name="Schachtman D."/>
        </authorList>
    </citation>
    <scope>NUCLEOTIDE SEQUENCE [LARGE SCALE GENOMIC DNA]</scope>
    <source>
        <strain evidence="2 3">1073</strain>
    </source>
</reference>
<dbReference type="Proteomes" id="UP001549184">
    <property type="component" value="Unassembled WGS sequence"/>
</dbReference>
<accession>A0ABV2JP27</accession>
<comment type="caution">
    <text evidence="2">The sequence shown here is derived from an EMBL/GenBank/DDBJ whole genome shotgun (WGS) entry which is preliminary data.</text>
</comment>
<feature type="signal peptide" evidence="1">
    <location>
        <begin position="1"/>
        <end position="25"/>
    </location>
</feature>
<evidence type="ECO:0000313" key="3">
    <source>
        <dbReference type="Proteomes" id="UP001549184"/>
    </source>
</evidence>
<gene>
    <name evidence="2" type="ORF">ABIC75_000289</name>
</gene>
<name>A0ABV2JP27_9GAMM</name>
<dbReference type="EMBL" id="JBEPMU010000001">
    <property type="protein sequence ID" value="MET3650587.1"/>
    <property type="molecule type" value="Genomic_DNA"/>
</dbReference>
<evidence type="ECO:0000313" key="2">
    <source>
        <dbReference type="EMBL" id="MET3650587.1"/>
    </source>
</evidence>
<dbReference type="Pfam" id="PF17263">
    <property type="entry name" value="DUF5329"/>
    <property type="match status" value="1"/>
</dbReference>
<organism evidence="2 3">
    <name type="scientific">Dyella japonica</name>
    <dbReference type="NCBI Taxonomy" id="231455"/>
    <lineage>
        <taxon>Bacteria</taxon>
        <taxon>Pseudomonadati</taxon>
        <taxon>Pseudomonadota</taxon>
        <taxon>Gammaproteobacteria</taxon>
        <taxon>Lysobacterales</taxon>
        <taxon>Rhodanobacteraceae</taxon>
        <taxon>Dyella</taxon>
    </lineage>
</organism>
<keyword evidence="1" id="KW-0732">Signal</keyword>
<evidence type="ECO:0008006" key="4">
    <source>
        <dbReference type="Google" id="ProtNLM"/>
    </source>
</evidence>
<dbReference type="RefSeq" id="WP_354012084.1">
    <property type="nucleotide sequence ID" value="NZ_JBEPMU010000001.1"/>
</dbReference>
<protein>
    <recommendedName>
        <fullName evidence="4">DUF5329 domain-containing protein</fullName>
    </recommendedName>
</protein>
<proteinExistence type="predicted"/>
<sequence length="126" mass="13886">MKHPQLLASVALLAALQLASTVARAELDAQGQREVAALLSFVGQSRCTFIRNGKTYHAADAKNHLELKLKYLIEQNKVSSADEFIEKAGTQSSFSGKPYLVDCDGNVQTSADWLKDELRLLRKVQP</sequence>